<evidence type="ECO:0000256" key="1">
    <source>
        <dbReference type="ARBA" id="ARBA00009477"/>
    </source>
</evidence>
<dbReference type="InterPro" id="IPR058791">
    <property type="entry name" value="3HB_CusB"/>
</dbReference>
<feature type="domain" description="DUF3347" evidence="4">
    <location>
        <begin position="506"/>
        <end position="592"/>
    </location>
</feature>
<reference evidence="10" key="1">
    <citation type="journal article" date="2014" name="Int. J. Syst. Evol. Microbiol.">
        <title>Complete genome sequence of Corynebacterium casei LMG S-19264T (=DSM 44701T), isolated from a smear-ripened cheese.</title>
        <authorList>
            <consortium name="US DOE Joint Genome Institute (JGI-PGF)"/>
            <person name="Walter F."/>
            <person name="Albersmeier A."/>
            <person name="Kalinowski J."/>
            <person name="Ruckert C."/>
        </authorList>
    </citation>
    <scope>NUCLEOTIDE SEQUENCE</scope>
    <source>
        <strain evidence="10">KCTC 12870</strain>
    </source>
</reference>
<dbReference type="EMBL" id="BMXG01000001">
    <property type="protein sequence ID" value="GHB89981.1"/>
    <property type="molecule type" value="Genomic_DNA"/>
</dbReference>
<dbReference type="InterPro" id="IPR058792">
    <property type="entry name" value="Beta-barrel_RND_2"/>
</dbReference>
<dbReference type="GO" id="GO:0015679">
    <property type="term" value="P:plasma membrane copper ion transport"/>
    <property type="evidence" value="ECO:0007669"/>
    <property type="project" value="TreeGrafter"/>
</dbReference>
<dbReference type="Gene3D" id="6.10.140.730">
    <property type="match status" value="1"/>
</dbReference>
<dbReference type="Pfam" id="PF25919">
    <property type="entry name" value="BSH_CusB"/>
    <property type="match status" value="1"/>
</dbReference>
<feature type="domain" description="CusB-like barrel-sandwich hybrid" evidence="7">
    <location>
        <begin position="114"/>
        <end position="231"/>
    </location>
</feature>
<dbReference type="Pfam" id="PF25869">
    <property type="entry name" value="3HB_CusB"/>
    <property type="match status" value="1"/>
</dbReference>
<evidence type="ECO:0000259" key="7">
    <source>
        <dbReference type="Pfam" id="PF25919"/>
    </source>
</evidence>
<name>A0A8J3DEE7_9BACT</name>
<dbReference type="InterPro" id="IPR058790">
    <property type="entry name" value="BSH_CusB"/>
</dbReference>
<dbReference type="Pfam" id="PF25954">
    <property type="entry name" value="Beta-barrel_RND_2"/>
    <property type="match status" value="1"/>
</dbReference>
<evidence type="ECO:0000313" key="10">
    <source>
        <dbReference type="EMBL" id="GHB89981.1"/>
    </source>
</evidence>
<feature type="domain" description="CzcB-like C-terminal circularly permuted SH3-like" evidence="9">
    <location>
        <begin position="371"/>
        <end position="429"/>
    </location>
</feature>
<dbReference type="PANTHER" id="PTHR30097">
    <property type="entry name" value="CATION EFFLUX SYSTEM PROTEIN CUSB"/>
    <property type="match status" value="1"/>
</dbReference>
<dbReference type="AlphaFoldDB" id="A0A8J3DEE7"/>
<dbReference type="Pfam" id="PF25975">
    <property type="entry name" value="CzcB_C"/>
    <property type="match status" value="1"/>
</dbReference>
<dbReference type="Gene3D" id="2.40.420.20">
    <property type="match status" value="1"/>
</dbReference>
<dbReference type="Pfam" id="PF19335">
    <property type="entry name" value="HMBD"/>
    <property type="match status" value="2"/>
</dbReference>
<feature type="region of interest" description="Disordered" evidence="3">
    <location>
        <begin position="438"/>
        <end position="473"/>
    </location>
</feature>
<evidence type="ECO:0000256" key="3">
    <source>
        <dbReference type="SAM" id="MobiDB-lite"/>
    </source>
</evidence>
<dbReference type="GO" id="GO:0060003">
    <property type="term" value="P:copper ion export"/>
    <property type="evidence" value="ECO:0007669"/>
    <property type="project" value="TreeGrafter"/>
</dbReference>
<feature type="domain" description="CusB-like three alpha-helical bundle" evidence="6">
    <location>
        <begin position="150"/>
        <end position="197"/>
    </location>
</feature>
<dbReference type="InterPro" id="IPR021782">
    <property type="entry name" value="DUF3347"/>
</dbReference>
<dbReference type="PANTHER" id="PTHR30097:SF4">
    <property type="entry name" value="SLR6042 PROTEIN"/>
    <property type="match status" value="1"/>
</dbReference>
<dbReference type="InterPro" id="IPR058649">
    <property type="entry name" value="CzcB_C"/>
</dbReference>
<evidence type="ECO:0000259" key="9">
    <source>
        <dbReference type="Pfam" id="PF25975"/>
    </source>
</evidence>
<organism evidence="10 11">
    <name type="scientific">Cerasicoccus arenae</name>
    <dbReference type="NCBI Taxonomy" id="424488"/>
    <lineage>
        <taxon>Bacteria</taxon>
        <taxon>Pseudomonadati</taxon>
        <taxon>Verrucomicrobiota</taxon>
        <taxon>Opitutia</taxon>
        <taxon>Puniceicoccales</taxon>
        <taxon>Cerasicoccaceae</taxon>
        <taxon>Cerasicoccus</taxon>
    </lineage>
</organism>
<comment type="caution">
    <text evidence="10">The sequence shown here is derived from an EMBL/GenBank/DDBJ whole genome shotgun (WGS) entry which is preliminary data.</text>
</comment>
<feature type="domain" description="Heavy metal binding" evidence="5">
    <location>
        <begin position="328"/>
        <end position="355"/>
    </location>
</feature>
<evidence type="ECO:0000259" key="6">
    <source>
        <dbReference type="Pfam" id="PF25869"/>
    </source>
</evidence>
<feature type="compositionally biased region" description="Polar residues" evidence="3">
    <location>
        <begin position="452"/>
        <end position="465"/>
    </location>
</feature>
<comment type="similarity">
    <text evidence="1">Belongs to the membrane fusion protein (MFP) (TC 8.A.1) family.</text>
</comment>
<proteinExistence type="inferred from homology"/>
<feature type="domain" description="CusB-like beta-barrel" evidence="8">
    <location>
        <begin position="236"/>
        <end position="312"/>
    </location>
</feature>
<dbReference type="GO" id="GO:0046872">
    <property type="term" value="F:metal ion binding"/>
    <property type="evidence" value="ECO:0007669"/>
    <property type="project" value="InterPro"/>
</dbReference>
<gene>
    <name evidence="10" type="ORF">GCM10007047_00700</name>
</gene>
<dbReference type="PROSITE" id="PS51257">
    <property type="entry name" value="PROKAR_LIPOPROTEIN"/>
    <property type="match status" value="1"/>
</dbReference>
<dbReference type="InterPro" id="IPR045800">
    <property type="entry name" value="HMBD"/>
</dbReference>
<evidence type="ECO:0008006" key="12">
    <source>
        <dbReference type="Google" id="ProtNLM"/>
    </source>
</evidence>
<reference evidence="10" key="2">
    <citation type="submission" date="2020-09" db="EMBL/GenBank/DDBJ databases">
        <authorList>
            <person name="Sun Q."/>
            <person name="Kim S."/>
        </authorList>
    </citation>
    <scope>NUCLEOTIDE SEQUENCE</scope>
    <source>
        <strain evidence="10">KCTC 12870</strain>
    </source>
</reference>
<evidence type="ECO:0000313" key="11">
    <source>
        <dbReference type="Proteomes" id="UP000642829"/>
    </source>
</evidence>
<accession>A0A8J3DEE7</accession>
<dbReference type="Gene3D" id="2.40.30.170">
    <property type="match status" value="1"/>
</dbReference>
<protein>
    <recommendedName>
        <fullName evidence="12">Efflux RND transporter periplasmic adaptor subunit</fullName>
    </recommendedName>
</protein>
<dbReference type="SUPFAM" id="SSF111369">
    <property type="entry name" value="HlyD-like secretion proteins"/>
    <property type="match status" value="1"/>
</dbReference>
<evidence type="ECO:0000259" key="5">
    <source>
        <dbReference type="Pfam" id="PF19335"/>
    </source>
</evidence>
<dbReference type="GO" id="GO:0030313">
    <property type="term" value="C:cell envelope"/>
    <property type="evidence" value="ECO:0007669"/>
    <property type="project" value="TreeGrafter"/>
</dbReference>
<dbReference type="Pfam" id="PF11827">
    <property type="entry name" value="DUF3347"/>
    <property type="match status" value="1"/>
</dbReference>
<dbReference type="InterPro" id="IPR051909">
    <property type="entry name" value="MFP_Cation_Efflux"/>
</dbReference>
<sequence length="652" mass="71231">MQRIIQLSILIGLGILSGCGKTDQTQPRAASPTVPTIYTCSMHPQIQQDGPGNCPICGMELVPMKSGDAANPRSLELSAAAIALADIQTSIIERGPATRTINLFGVITPDDTRVATVTARFPGRIERLFVNFVGTRVRKGEHLAEIYSDELVEAQSELIGALRYDSNKASAAGIKERLRLWDIPEDQIELIESTSKPVYRVRIDSPTGGVVTQLDVRDGDYVKTGSRLFEVTDLSKLWVHLDAYETDLSWLRYGQHVLISAKAYPAETFTGTIAFIQPMLDPKTRTVKVRVNVDNQDGKLRPGMFVRGTVEAHLGTGGKVVAPELAGKWIGPMHPEIVSDEPGDCPICGMPLEPASELGYAAYDPGEPPLLVPAEAVLRTGSRAVVYLQAEKGQFIGREIVLGPRVKDYFVVQSGLSEGDEVVTNGAFRIDSELQIKAQPSMMTPKTAEQAMPSNEVTTSDQSHPLSEDGKSTDLQDPVDIYSLHKNISQQFTTDDSFNVALNSALQSYFKLETKLDQVDFTSAQSAAAEVADKIKAIPMKGISPPAMKILMAEQVDGEQAAALLKQDAIQQRKPGLEGLSEALITLVQTFKWRGKTPLYLMHCPMVYDDRGARWLQNTAEVTNPYFGPDMLSCGEVLAVWNSQTASWDDPE</sequence>
<dbReference type="Proteomes" id="UP000642829">
    <property type="component" value="Unassembled WGS sequence"/>
</dbReference>
<dbReference type="RefSeq" id="WP_189510607.1">
    <property type="nucleotide sequence ID" value="NZ_BMXG01000001.1"/>
</dbReference>
<dbReference type="FunFam" id="2.40.30.170:FF:000010">
    <property type="entry name" value="Efflux RND transporter periplasmic adaptor subunit"/>
    <property type="match status" value="1"/>
</dbReference>
<evidence type="ECO:0000259" key="4">
    <source>
        <dbReference type="Pfam" id="PF11827"/>
    </source>
</evidence>
<feature type="domain" description="Heavy metal binding" evidence="5">
    <location>
        <begin position="38"/>
        <end position="63"/>
    </location>
</feature>
<evidence type="ECO:0000259" key="8">
    <source>
        <dbReference type="Pfam" id="PF25954"/>
    </source>
</evidence>
<keyword evidence="11" id="KW-1185">Reference proteome</keyword>
<keyword evidence="2" id="KW-0813">Transport</keyword>
<evidence type="ECO:0000256" key="2">
    <source>
        <dbReference type="ARBA" id="ARBA00022448"/>
    </source>
</evidence>